<dbReference type="RefSeq" id="WP_268114809.1">
    <property type="nucleotide sequence ID" value="NZ_CP113524.1"/>
</dbReference>
<dbReference type="Gene3D" id="2.60.120.10">
    <property type="entry name" value="Jelly Rolls"/>
    <property type="match status" value="1"/>
</dbReference>
<dbReference type="PANTHER" id="PTHR43280:SF2">
    <property type="entry name" value="HTH-TYPE TRANSCRIPTIONAL REGULATOR EXSA"/>
    <property type="match status" value="1"/>
</dbReference>
<dbReference type="SMART" id="SM00342">
    <property type="entry name" value="HTH_ARAC"/>
    <property type="match status" value="1"/>
</dbReference>
<dbReference type="SUPFAM" id="SSF51215">
    <property type="entry name" value="Regulatory protein AraC"/>
    <property type="match status" value="1"/>
</dbReference>
<dbReference type="InterPro" id="IPR018060">
    <property type="entry name" value="HTH_AraC"/>
</dbReference>
<protein>
    <submittedName>
        <fullName evidence="5">AraC family transcriptional regulator</fullName>
    </submittedName>
</protein>
<dbReference type="InterPro" id="IPR020449">
    <property type="entry name" value="Tscrpt_reg_AraC-type_HTH"/>
</dbReference>
<evidence type="ECO:0000313" key="6">
    <source>
        <dbReference type="Proteomes" id="UP001163115"/>
    </source>
</evidence>
<evidence type="ECO:0000259" key="4">
    <source>
        <dbReference type="PROSITE" id="PS01124"/>
    </source>
</evidence>
<reference evidence="5" key="1">
    <citation type="submission" date="2022-11" db="EMBL/GenBank/DDBJ databases">
        <title>Lacrimispora xylanolytica sy1, complete genome.</title>
        <authorList>
            <person name="Choi S."/>
        </authorList>
    </citation>
    <scope>NUCLEOTIDE SEQUENCE</scope>
    <source>
        <strain evidence="5">Sy1</strain>
    </source>
</reference>
<feature type="domain" description="HTH araC/xylS-type" evidence="4">
    <location>
        <begin position="183"/>
        <end position="281"/>
    </location>
</feature>
<name>A0ABY7A9K7_9FIRM</name>
<organism evidence="5 6">
    <name type="scientific">Lacrimispora xylanolytica</name>
    <dbReference type="NCBI Taxonomy" id="29375"/>
    <lineage>
        <taxon>Bacteria</taxon>
        <taxon>Bacillati</taxon>
        <taxon>Bacillota</taxon>
        <taxon>Clostridia</taxon>
        <taxon>Lachnospirales</taxon>
        <taxon>Lachnospiraceae</taxon>
        <taxon>Lacrimispora</taxon>
    </lineage>
</organism>
<evidence type="ECO:0000313" key="5">
    <source>
        <dbReference type="EMBL" id="WAJ23355.1"/>
    </source>
</evidence>
<dbReference type="Gene3D" id="1.10.10.60">
    <property type="entry name" value="Homeodomain-like"/>
    <property type="match status" value="2"/>
</dbReference>
<dbReference type="InterPro" id="IPR014710">
    <property type="entry name" value="RmlC-like_jellyroll"/>
</dbReference>
<dbReference type="SUPFAM" id="SSF46689">
    <property type="entry name" value="Homeodomain-like"/>
    <property type="match status" value="2"/>
</dbReference>
<dbReference type="Proteomes" id="UP001163115">
    <property type="component" value="Chromosome"/>
</dbReference>
<accession>A0ABY7A9K7</accession>
<evidence type="ECO:0000256" key="2">
    <source>
        <dbReference type="ARBA" id="ARBA00023125"/>
    </source>
</evidence>
<dbReference type="InterPro" id="IPR003313">
    <property type="entry name" value="AraC-bd"/>
</dbReference>
<keyword evidence="3" id="KW-0804">Transcription</keyword>
<dbReference type="PRINTS" id="PR00032">
    <property type="entry name" value="HTHARAC"/>
</dbReference>
<dbReference type="InterPro" id="IPR037923">
    <property type="entry name" value="HTH-like"/>
</dbReference>
<proteinExistence type="predicted"/>
<evidence type="ECO:0000256" key="3">
    <source>
        <dbReference type="ARBA" id="ARBA00023163"/>
    </source>
</evidence>
<dbReference type="PROSITE" id="PS01124">
    <property type="entry name" value="HTH_ARAC_FAMILY_2"/>
    <property type="match status" value="1"/>
</dbReference>
<dbReference type="InterPro" id="IPR009057">
    <property type="entry name" value="Homeodomain-like_sf"/>
</dbReference>
<dbReference type="Pfam" id="PF02311">
    <property type="entry name" value="AraC_binding"/>
    <property type="match status" value="1"/>
</dbReference>
<keyword evidence="6" id="KW-1185">Reference proteome</keyword>
<evidence type="ECO:0000256" key="1">
    <source>
        <dbReference type="ARBA" id="ARBA00023015"/>
    </source>
</evidence>
<dbReference type="Pfam" id="PF12833">
    <property type="entry name" value="HTH_18"/>
    <property type="match status" value="1"/>
</dbReference>
<dbReference type="EMBL" id="CP113524">
    <property type="protein sequence ID" value="WAJ23355.1"/>
    <property type="molecule type" value="Genomic_DNA"/>
</dbReference>
<sequence length="288" mass="33545">MDKIIFSESMEGVAIDQVVRDQEFSMTMKHFHDTYELYFLLEGERYYFIEKETYFVKAGDVVLINREQVHKTSQAGSGKHDRILLQLNEKVLDPWLKSAGVYTLGRLFGDYYGVLKVSELEWQEMNALLLGIRDELKQRGERYETMVRLKLSQILLQIYRIGKKNVLKEIPAPVQTAKHGKVHEVAEYLTTHCETGESLEELAMRFFISKSYLSRIFREVTGFSVNEYRNLARVRKAKELLGSSDYSITEISGLLGFESVTYFERIFKKHGDETPSAYRKKAGRRESF</sequence>
<gene>
    <name evidence="5" type="ORF">OW255_17600</name>
</gene>
<keyword evidence="1" id="KW-0805">Transcription regulation</keyword>
<keyword evidence="2" id="KW-0238">DNA-binding</keyword>
<dbReference type="PANTHER" id="PTHR43280">
    <property type="entry name" value="ARAC-FAMILY TRANSCRIPTIONAL REGULATOR"/>
    <property type="match status" value="1"/>
</dbReference>